<evidence type="ECO:0000256" key="1">
    <source>
        <dbReference type="SAM" id="MobiDB-lite"/>
    </source>
</evidence>
<evidence type="ECO:0000313" key="3">
    <source>
        <dbReference type="Proteomes" id="UP001208570"/>
    </source>
</evidence>
<organism evidence="2 3">
    <name type="scientific">Paralvinella palmiformis</name>
    <dbReference type="NCBI Taxonomy" id="53620"/>
    <lineage>
        <taxon>Eukaryota</taxon>
        <taxon>Metazoa</taxon>
        <taxon>Spiralia</taxon>
        <taxon>Lophotrochozoa</taxon>
        <taxon>Annelida</taxon>
        <taxon>Polychaeta</taxon>
        <taxon>Sedentaria</taxon>
        <taxon>Canalipalpata</taxon>
        <taxon>Terebellida</taxon>
        <taxon>Terebelliformia</taxon>
        <taxon>Alvinellidae</taxon>
        <taxon>Paralvinella</taxon>
    </lineage>
</organism>
<accession>A0AAD9IWF9</accession>
<gene>
    <name evidence="2" type="ORF">LSH36_1027g01018</name>
</gene>
<dbReference type="Proteomes" id="UP001208570">
    <property type="component" value="Unassembled WGS sequence"/>
</dbReference>
<dbReference type="InterPro" id="IPR017025">
    <property type="entry name" value="Cancer-assoc_antigen_RCAS1"/>
</dbReference>
<dbReference type="PANTHER" id="PTHR15208">
    <property type="entry name" value="RECEPTOR-BINDING CANCER ANTIGEN EXPRESSED ON SISO CELLS CANCER ASSOCIATED SURFACE ANTIGEN RCAS1 ESTROGEN RECEPTOR-BINDING FRAGMENT- ASSOCIATED GENE 9 PROTEIN"/>
    <property type="match status" value="1"/>
</dbReference>
<dbReference type="PANTHER" id="PTHR15208:SF2">
    <property type="entry name" value="RECEPTOR-BINDING CANCER ANTIGEN EXPRESSED ON SISO CELLS"/>
    <property type="match status" value="1"/>
</dbReference>
<sequence>MTVVNVLAKKITGLFIGILATFRRLLCFLHVVRHRKNSGSLLPMTTNQMSILTHSETQPMQSLPSNDYEELESWDSWGGNQQSTEAASTNQNLVGNHSYNNHRTGSNKESDNESDGDFFQDMVPQVKKPVKILIRKKEDTEQANTFSSRLAMSTVIPQVADGQELGQWDESESAWSSEAMEDLSWQAENALKETKQKERLRRQAEQQQKKIQKERERKQRRDIQFTAVKLS</sequence>
<proteinExistence type="predicted"/>
<feature type="compositionally biased region" description="Basic and acidic residues" evidence="1">
    <location>
        <begin position="190"/>
        <end position="223"/>
    </location>
</feature>
<evidence type="ECO:0008006" key="4">
    <source>
        <dbReference type="Google" id="ProtNLM"/>
    </source>
</evidence>
<keyword evidence="3" id="KW-1185">Reference proteome</keyword>
<reference evidence="2" key="1">
    <citation type="journal article" date="2023" name="Mol. Biol. Evol.">
        <title>Third-Generation Sequencing Reveals the Adaptive Role of the Epigenome in Three Deep-Sea Polychaetes.</title>
        <authorList>
            <person name="Perez M."/>
            <person name="Aroh O."/>
            <person name="Sun Y."/>
            <person name="Lan Y."/>
            <person name="Juniper S.K."/>
            <person name="Young C.R."/>
            <person name="Angers B."/>
            <person name="Qian P.Y."/>
        </authorList>
    </citation>
    <scope>NUCLEOTIDE SEQUENCE</scope>
    <source>
        <strain evidence="2">P08H-3</strain>
    </source>
</reference>
<dbReference type="PIRSF" id="PIRSF034247">
    <property type="entry name" value="RCAS1"/>
    <property type="match status" value="1"/>
</dbReference>
<dbReference type="GO" id="GO:0030141">
    <property type="term" value="C:secretory granule"/>
    <property type="evidence" value="ECO:0007669"/>
    <property type="project" value="TreeGrafter"/>
</dbReference>
<feature type="compositionally biased region" description="Polar residues" evidence="1">
    <location>
        <begin position="78"/>
        <end position="104"/>
    </location>
</feature>
<feature type="region of interest" description="Disordered" evidence="1">
    <location>
        <begin position="161"/>
        <end position="180"/>
    </location>
</feature>
<feature type="region of interest" description="Disordered" evidence="1">
    <location>
        <begin position="189"/>
        <end position="231"/>
    </location>
</feature>
<name>A0AAD9IWF9_9ANNE</name>
<feature type="region of interest" description="Disordered" evidence="1">
    <location>
        <begin position="58"/>
        <end position="122"/>
    </location>
</feature>
<dbReference type="EMBL" id="JAODUP010001027">
    <property type="protein sequence ID" value="KAK2141876.1"/>
    <property type="molecule type" value="Genomic_DNA"/>
</dbReference>
<evidence type="ECO:0000313" key="2">
    <source>
        <dbReference type="EMBL" id="KAK2141876.1"/>
    </source>
</evidence>
<protein>
    <recommendedName>
        <fullName evidence="4">Receptor-binding cancer antigen expressed on SiSo cells</fullName>
    </recommendedName>
</protein>
<dbReference type="AlphaFoldDB" id="A0AAD9IWF9"/>
<comment type="caution">
    <text evidence="2">The sequence shown here is derived from an EMBL/GenBank/DDBJ whole genome shotgun (WGS) entry which is preliminary data.</text>
</comment>